<evidence type="ECO:0000259" key="6">
    <source>
        <dbReference type="Pfam" id="PF04542"/>
    </source>
</evidence>
<dbReference type="InterPro" id="IPR007627">
    <property type="entry name" value="RNA_pol_sigma70_r2"/>
</dbReference>
<evidence type="ECO:0000313" key="9">
    <source>
        <dbReference type="Proteomes" id="UP000295793"/>
    </source>
</evidence>
<dbReference type="SUPFAM" id="SSF88946">
    <property type="entry name" value="Sigma2 domain of RNA polymerase sigma factors"/>
    <property type="match status" value="1"/>
</dbReference>
<dbReference type="GO" id="GO:0016987">
    <property type="term" value="F:sigma factor activity"/>
    <property type="evidence" value="ECO:0007669"/>
    <property type="project" value="UniProtKB-KW"/>
</dbReference>
<sequence>MQAHSIGLLPSNAIGIKPIAMKTETEKTETEHQQLARWLSDVAGSRSKAAFTELFKFFAPKIRQFAISKFGNEALAHEIVQETMTNVWRKAHLYNQDKGAPTTWVFTVMRNAAFDLLRKINNSKEDCLSDDFWPLMEADDDPVADLAEDKNRTLINEHLQELPEAQKEVVQGFYFQELTHEQLAEQLNIPLGTVKSRLRLALAKLKQNIGDNHD</sequence>
<evidence type="ECO:0000256" key="5">
    <source>
        <dbReference type="ARBA" id="ARBA00023163"/>
    </source>
</evidence>
<dbReference type="InterPro" id="IPR013324">
    <property type="entry name" value="RNA_pol_sigma_r3/r4-like"/>
</dbReference>
<keyword evidence="3" id="KW-0731">Sigma factor</keyword>
<dbReference type="SUPFAM" id="SSF88659">
    <property type="entry name" value="Sigma3 and sigma4 domains of RNA polymerase sigma factors"/>
    <property type="match status" value="1"/>
</dbReference>
<dbReference type="InterPro" id="IPR007630">
    <property type="entry name" value="RNA_pol_sigma70_r4"/>
</dbReference>
<keyword evidence="9" id="KW-1185">Reference proteome</keyword>
<dbReference type="InterPro" id="IPR014284">
    <property type="entry name" value="RNA_pol_sigma-70_dom"/>
</dbReference>
<comment type="similarity">
    <text evidence="1">Belongs to the sigma-70 factor family. ECF subfamily.</text>
</comment>
<dbReference type="EMBL" id="SLZR01000021">
    <property type="protein sequence ID" value="TCS37116.1"/>
    <property type="molecule type" value="Genomic_DNA"/>
</dbReference>
<keyword evidence="4" id="KW-0238">DNA-binding</keyword>
<dbReference type="InterPro" id="IPR036388">
    <property type="entry name" value="WH-like_DNA-bd_sf"/>
</dbReference>
<dbReference type="Pfam" id="PF04545">
    <property type="entry name" value="Sigma70_r4"/>
    <property type="match status" value="1"/>
</dbReference>
<dbReference type="AlphaFoldDB" id="A0A4R3HV54"/>
<dbReference type="PANTHER" id="PTHR43133:SF62">
    <property type="entry name" value="RNA POLYMERASE SIGMA FACTOR SIGZ"/>
    <property type="match status" value="1"/>
</dbReference>
<evidence type="ECO:0000313" key="8">
    <source>
        <dbReference type="EMBL" id="TCS37116.1"/>
    </source>
</evidence>
<keyword evidence="5" id="KW-0804">Transcription</keyword>
<feature type="domain" description="RNA polymerase sigma-70 region 4" evidence="7">
    <location>
        <begin position="159"/>
        <end position="207"/>
    </location>
</feature>
<reference evidence="8 9" key="1">
    <citation type="submission" date="2019-03" db="EMBL/GenBank/DDBJ databases">
        <title>Genomic Encyclopedia of Archaeal and Bacterial Type Strains, Phase II (KMG-II): from individual species to whole genera.</title>
        <authorList>
            <person name="Goeker M."/>
        </authorList>
    </citation>
    <scope>NUCLEOTIDE SEQUENCE [LARGE SCALE GENOMIC DNA]</scope>
    <source>
        <strain evidence="8 9">DSM 15388</strain>
    </source>
</reference>
<dbReference type="NCBIfam" id="TIGR02937">
    <property type="entry name" value="sigma70-ECF"/>
    <property type="match status" value="1"/>
</dbReference>
<evidence type="ECO:0000259" key="7">
    <source>
        <dbReference type="Pfam" id="PF04545"/>
    </source>
</evidence>
<evidence type="ECO:0000256" key="2">
    <source>
        <dbReference type="ARBA" id="ARBA00023015"/>
    </source>
</evidence>
<dbReference type="GO" id="GO:0006352">
    <property type="term" value="P:DNA-templated transcription initiation"/>
    <property type="evidence" value="ECO:0007669"/>
    <property type="project" value="InterPro"/>
</dbReference>
<name>A0A4R3HV54_9GAMM</name>
<proteinExistence type="inferred from homology"/>
<protein>
    <submittedName>
        <fullName evidence="8">RNA polymerase sigma-70 factor (ECF subfamily)</fullName>
    </submittedName>
</protein>
<evidence type="ECO:0000256" key="3">
    <source>
        <dbReference type="ARBA" id="ARBA00023082"/>
    </source>
</evidence>
<dbReference type="Pfam" id="PF04542">
    <property type="entry name" value="Sigma70_r2"/>
    <property type="match status" value="1"/>
</dbReference>
<dbReference type="PANTHER" id="PTHR43133">
    <property type="entry name" value="RNA POLYMERASE ECF-TYPE SIGMA FACTO"/>
    <property type="match status" value="1"/>
</dbReference>
<accession>A0A4R3HV54</accession>
<organism evidence="8 9">
    <name type="scientific">Reinekea marinisedimentorum</name>
    <dbReference type="NCBI Taxonomy" id="230495"/>
    <lineage>
        <taxon>Bacteria</taxon>
        <taxon>Pseudomonadati</taxon>
        <taxon>Pseudomonadota</taxon>
        <taxon>Gammaproteobacteria</taxon>
        <taxon>Oceanospirillales</taxon>
        <taxon>Saccharospirillaceae</taxon>
        <taxon>Reinekea</taxon>
    </lineage>
</organism>
<keyword evidence="2" id="KW-0805">Transcription regulation</keyword>
<gene>
    <name evidence="8" type="ORF">BCF53_12134</name>
</gene>
<dbReference type="GO" id="GO:0003677">
    <property type="term" value="F:DNA binding"/>
    <property type="evidence" value="ECO:0007669"/>
    <property type="project" value="UniProtKB-KW"/>
</dbReference>
<comment type="caution">
    <text evidence="8">The sequence shown here is derived from an EMBL/GenBank/DDBJ whole genome shotgun (WGS) entry which is preliminary data.</text>
</comment>
<dbReference type="Gene3D" id="1.10.1740.10">
    <property type="match status" value="1"/>
</dbReference>
<feature type="domain" description="RNA polymerase sigma-70 region 2" evidence="6">
    <location>
        <begin position="58"/>
        <end position="119"/>
    </location>
</feature>
<dbReference type="Proteomes" id="UP000295793">
    <property type="component" value="Unassembled WGS sequence"/>
</dbReference>
<evidence type="ECO:0000256" key="1">
    <source>
        <dbReference type="ARBA" id="ARBA00010641"/>
    </source>
</evidence>
<evidence type="ECO:0000256" key="4">
    <source>
        <dbReference type="ARBA" id="ARBA00023125"/>
    </source>
</evidence>
<dbReference type="InterPro" id="IPR013325">
    <property type="entry name" value="RNA_pol_sigma_r2"/>
</dbReference>
<dbReference type="CDD" id="cd06171">
    <property type="entry name" value="Sigma70_r4"/>
    <property type="match status" value="1"/>
</dbReference>
<dbReference type="InterPro" id="IPR039425">
    <property type="entry name" value="RNA_pol_sigma-70-like"/>
</dbReference>
<dbReference type="Gene3D" id="1.10.10.10">
    <property type="entry name" value="Winged helix-like DNA-binding domain superfamily/Winged helix DNA-binding domain"/>
    <property type="match status" value="1"/>
</dbReference>